<dbReference type="AlphaFoldDB" id="V5FAV1"/>
<feature type="compositionally biased region" description="Polar residues" evidence="1">
    <location>
        <begin position="545"/>
        <end position="554"/>
    </location>
</feature>
<dbReference type="SUPFAM" id="SSF117281">
    <property type="entry name" value="Kelch motif"/>
    <property type="match status" value="1"/>
</dbReference>
<feature type="compositionally biased region" description="Acidic residues" evidence="1">
    <location>
        <begin position="515"/>
        <end position="538"/>
    </location>
</feature>
<dbReference type="HOGENOM" id="CLU_008722_0_0_1"/>
<protein>
    <submittedName>
        <fullName evidence="3">Kelch repeats protein, putative</fullName>
    </submittedName>
</protein>
<feature type="domain" description="DUF4110" evidence="2">
    <location>
        <begin position="572"/>
        <end position="662"/>
    </location>
</feature>
<dbReference type="OrthoDB" id="4447at2759"/>
<dbReference type="PANTHER" id="PTHR46063:SF1">
    <property type="entry name" value="KELCH DOMAIN-CONTAINING PROTEIN 4"/>
    <property type="match status" value="1"/>
</dbReference>
<feature type="region of interest" description="Disordered" evidence="1">
    <location>
        <begin position="384"/>
        <end position="404"/>
    </location>
</feature>
<dbReference type="Pfam" id="PF13422">
    <property type="entry name" value="DUF4110"/>
    <property type="match status" value="1"/>
</dbReference>
<feature type="region of interest" description="Disordered" evidence="1">
    <location>
        <begin position="1"/>
        <end position="41"/>
    </location>
</feature>
<accession>V5FAV1</accession>
<dbReference type="Proteomes" id="UP000018001">
    <property type="component" value="Unassembled WGS sequence"/>
</dbReference>
<dbReference type="EMBL" id="BAUL01000062">
    <property type="protein sequence ID" value="GAD93604.1"/>
    <property type="molecule type" value="Genomic_DNA"/>
</dbReference>
<feature type="region of interest" description="Disordered" evidence="1">
    <location>
        <begin position="509"/>
        <end position="583"/>
    </location>
</feature>
<feature type="region of interest" description="Disordered" evidence="1">
    <location>
        <begin position="309"/>
        <end position="331"/>
    </location>
</feature>
<organism evidence="3 4">
    <name type="scientific">Byssochlamys spectabilis (strain No. 5 / NBRC 109023)</name>
    <name type="common">Paecilomyces variotii</name>
    <dbReference type="NCBI Taxonomy" id="1356009"/>
    <lineage>
        <taxon>Eukaryota</taxon>
        <taxon>Fungi</taxon>
        <taxon>Dikarya</taxon>
        <taxon>Ascomycota</taxon>
        <taxon>Pezizomycotina</taxon>
        <taxon>Eurotiomycetes</taxon>
        <taxon>Eurotiomycetidae</taxon>
        <taxon>Eurotiales</taxon>
        <taxon>Thermoascaceae</taxon>
        <taxon>Paecilomyces</taxon>
    </lineage>
</organism>
<evidence type="ECO:0000256" key="1">
    <source>
        <dbReference type="SAM" id="MobiDB-lite"/>
    </source>
</evidence>
<dbReference type="InterPro" id="IPR025183">
    <property type="entry name" value="DUF4110"/>
</dbReference>
<dbReference type="Gene3D" id="2.120.10.80">
    <property type="entry name" value="Kelch-type beta propeller"/>
    <property type="match status" value="2"/>
</dbReference>
<dbReference type="InterPro" id="IPR052588">
    <property type="entry name" value="Kelch_domain_protein"/>
</dbReference>
<evidence type="ECO:0000259" key="2">
    <source>
        <dbReference type="Pfam" id="PF13422"/>
    </source>
</evidence>
<dbReference type="InParanoid" id="V5FAV1"/>
<evidence type="ECO:0000313" key="4">
    <source>
        <dbReference type="Proteomes" id="UP000018001"/>
    </source>
</evidence>
<dbReference type="eggNOG" id="KOG1230">
    <property type="taxonomic scope" value="Eukaryota"/>
</dbReference>
<reference evidence="4" key="1">
    <citation type="journal article" date="2014" name="Genome Announc.">
        <title>Draft genome sequence of the formaldehyde-resistant fungus Byssochlamys spectabilis No. 5 (anamorph Paecilomyces variotii No. 5) (NBRC109023).</title>
        <authorList>
            <person name="Oka T."/>
            <person name="Ekino K."/>
            <person name="Fukuda K."/>
            <person name="Nomura Y."/>
        </authorList>
    </citation>
    <scope>NUCLEOTIDE SEQUENCE [LARGE SCALE GENOMIC DNA]</scope>
    <source>
        <strain evidence="4">No. 5 / NBRC 109023</strain>
    </source>
</reference>
<dbReference type="InterPro" id="IPR015915">
    <property type="entry name" value="Kelch-typ_b-propeller"/>
</dbReference>
<comment type="caution">
    <text evidence="3">The sequence shown here is derived from an EMBL/GenBank/DDBJ whole genome shotgun (WGS) entry which is preliminary data.</text>
</comment>
<dbReference type="FunCoup" id="V5FAV1">
    <property type="interactions" value="609"/>
</dbReference>
<feature type="compositionally biased region" description="Basic and acidic residues" evidence="1">
    <location>
        <begin position="571"/>
        <end position="583"/>
    </location>
</feature>
<dbReference type="Pfam" id="PF24681">
    <property type="entry name" value="Kelch_KLHDC2_KLHL20_DRC7"/>
    <property type="match status" value="1"/>
</dbReference>
<name>V5FAV1_BYSSN</name>
<proteinExistence type="predicted"/>
<dbReference type="PANTHER" id="PTHR46063">
    <property type="entry name" value="KELCH DOMAIN-CONTAINING PROTEIN"/>
    <property type="match status" value="1"/>
</dbReference>
<evidence type="ECO:0000313" key="3">
    <source>
        <dbReference type="EMBL" id="GAD93604.1"/>
    </source>
</evidence>
<gene>
    <name evidence="3" type="ORF">PVAR5_2216</name>
</gene>
<keyword evidence="4" id="KW-1185">Reference proteome</keyword>
<feature type="compositionally biased region" description="Basic residues" evidence="1">
    <location>
        <begin position="19"/>
        <end position="33"/>
    </location>
</feature>
<sequence>MGKKDKKSAEKKARVAAKQSKKAAQKEKKHKAKGRGDDSDAEDVDLDAVLAAYAEEQAKFLKVTEVVSSPPSPRSSSTLIASPANRNELMVFGGEYFNGTLANFYNNLFVYLIDRGEWREVTSPNSPLPRSGHAWCRGGNAGGIYLFGGEFSSPKQGTFYHYNDFWNLDPATREWTRIETKGKGPPARSGHRMTYFKNYIILFGGFQDTSQQTKYLQDLWLYDTQRFTWFNPTLPPASQKPDSRSSFSFLPHESGAVLYGGYSRVKTTTTVGGKQGKGGLQKMALKPMVHQDTWFLRITPPAADAPATAAPTVRWERRKKSANPPNPPRAGATMAYHKGRGIMFGGVHDVELSEEGIDSEFFDTLLAWNTDRNRFFPMALRRPRAPGKKQLANQTKSRNRTKEDEEELLRNLAALEAKETMRREELDDIQIDVPKTEEPVEPLKETIVRFEMPHPRFNSQLAVQDDTLFIFGGTYERGDQEFTFNDMYSIDLVKLDGVKEIFYKEPDNWNAKDVEESEDEDDEDEDDEEDEEEEEDAVSADGASTAPTEVTVPSVTREVEQLETEEQETEPTVKDPRPQPRPFESLREFFSRTSEEWQKIIMDKLQERNGTVDKSVKELRKEAFDVAEEKWWDSREEVMALEDEQEAAGIGEVVSIADRGDTAGGAGRRR</sequence>